<feature type="transmembrane region" description="Helical" evidence="6">
    <location>
        <begin position="173"/>
        <end position="194"/>
    </location>
</feature>
<protein>
    <submittedName>
        <fullName evidence="7">Uncharacterized protein</fullName>
    </submittedName>
</protein>
<keyword evidence="5 6" id="KW-0472">Membrane</keyword>
<dbReference type="AlphaFoldDB" id="A0A0G0MLH3"/>
<proteinExistence type="predicted"/>
<comment type="caution">
    <text evidence="7">The sequence shown here is derived from an EMBL/GenBank/DDBJ whole genome shotgun (WGS) entry which is preliminary data.</text>
</comment>
<accession>A0A0G0MLH3</accession>
<evidence type="ECO:0000256" key="4">
    <source>
        <dbReference type="ARBA" id="ARBA00022989"/>
    </source>
</evidence>
<feature type="transmembrane region" description="Helical" evidence="6">
    <location>
        <begin position="285"/>
        <end position="303"/>
    </location>
</feature>
<keyword evidence="4 6" id="KW-1133">Transmembrane helix</keyword>
<dbReference type="PANTHER" id="PTHR30250">
    <property type="entry name" value="PST FAMILY PREDICTED COLANIC ACID TRANSPORTER"/>
    <property type="match status" value="1"/>
</dbReference>
<sequence length="408" mass="46063">MIDEIWSCENKKTAKRFLMLSFAVFFSKGASLLVNVIAANNLGVELYGVFKYYNTIVCYFLLALNLGFDVYFLRKCINSELPISKALGIQLCSRGWLSVIFFLILIPFGIYKLGYPGNLILILLSFKLIIFVFNIEWLIRLYENFKLLSVLTIVSSVFLLLFVWFFVCGNMGVAVLCIAFLVSDMAMVVGQWIFAGRHIARPSLLEVWSNIKESVVISLSCFMVSIYYNIDTLMLGIFRSNYEVGLYSAAYTILLAFIFPAAVLYQVYAPRLSANIMSKQILKDYVFHALIIGGALFAILFSFHRFLILKVYGQTYAGSVNALLWLSIDIIPCYLAGAFSIPINLWGFHREYLYIVTFGAIANIIGNYFFIPEYGINAAIATTILSEVLVFVLGAGCIYLKFKTKESS</sequence>
<organism evidence="7 8">
    <name type="scientific">Candidatus Uhrbacteria bacterium GW2011_GWF2_39_13</name>
    <dbReference type="NCBI Taxonomy" id="1618995"/>
    <lineage>
        <taxon>Bacteria</taxon>
        <taxon>Candidatus Uhriibacteriota</taxon>
    </lineage>
</organism>
<reference evidence="7 8" key="1">
    <citation type="journal article" date="2015" name="Nature">
        <title>rRNA introns, odd ribosomes, and small enigmatic genomes across a large radiation of phyla.</title>
        <authorList>
            <person name="Brown C.T."/>
            <person name="Hug L.A."/>
            <person name="Thomas B.C."/>
            <person name="Sharon I."/>
            <person name="Castelle C.J."/>
            <person name="Singh A."/>
            <person name="Wilkins M.J."/>
            <person name="Williams K.H."/>
            <person name="Banfield J.F."/>
        </authorList>
    </citation>
    <scope>NUCLEOTIDE SEQUENCE [LARGE SCALE GENOMIC DNA]</scope>
</reference>
<evidence type="ECO:0000256" key="2">
    <source>
        <dbReference type="ARBA" id="ARBA00022475"/>
    </source>
</evidence>
<dbReference type="InterPro" id="IPR002797">
    <property type="entry name" value="Polysacc_synth"/>
</dbReference>
<evidence type="ECO:0000313" key="8">
    <source>
        <dbReference type="Proteomes" id="UP000033935"/>
    </source>
</evidence>
<feature type="transmembrane region" description="Helical" evidence="6">
    <location>
        <begin position="17"/>
        <end position="40"/>
    </location>
</feature>
<feature type="transmembrane region" description="Helical" evidence="6">
    <location>
        <begin position="215"/>
        <end position="238"/>
    </location>
</feature>
<evidence type="ECO:0000313" key="7">
    <source>
        <dbReference type="EMBL" id="KKR04003.1"/>
    </source>
</evidence>
<feature type="transmembrane region" description="Helical" evidence="6">
    <location>
        <begin position="117"/>
        <end position="135"/>
    </location>
</feature>
<feature type="transmembrane region" description="Helical" evidence="6">
    <location>
        <begin position="376"/>
        <end position="400"/>
    </location>
</feature>
<dbReference type="EMBL" id="LBWG01000014">
    <property type="protein sequence ID" value="KKR04003.1"/>
    <property type="molecule type" value="Genomic_DNA"/>
</dbReference>
<evidence type="ECO:0000256" key="1">
    <source>
        <dbReference type="ARBA" id="ARBA00004651"/>
    </source>
</evidence>
<feature type="transmembrane region" description="Helical" evidence="6">
    <location>
        <begin position="52"/>
        <end position="73"/>
    </location>
</feature>
<evidence type="ECO:0000256" key="5">
    <source>
        <dbReference type="ARBA" id="ARBA00023136"/>
    </source>
</evidence>
<feature type="transmembrane region" description="Helical" evidence="6">
    <location>
        <begin position="323"/>
        <end position="345"/>
    </location>
</feature>
<feature type="transmembrane region" description="Helical" evidence="6">
    <location>
        <begin position="147"/>
        <end position="167"/>
    </location>
</feature>
<dbReference type="Pfam" id="PF01943">
    <property type="entry name" value="Polysacc_synt"/>
    <property type="match status" value="1"/>
</dbReference>
<feature type="transmembrane region" description="Helical" evidence="6">
    <location>
        <begin position="352"/>
        <end position="370"/>
    </location>
</feature>
<dbReference type="PANTHER" id="PTHR30250:SF11">
    <property type="entry name" value="O-ANTIGEN TRANSPORTER-RELATED"/>
    <property type="match status" value="1"/>
</dbReference>
<evidence type="ECO:0000256" key="6">
    <source>
        <dbReference type="SAM" id="Phobius"/>
    </source>
</evidence>
<dbReference type="GO" id="GO:0005886">
    <property type="term" value="C:plasma membrane"/>
    <property type="evidence" value="ECO:0007669"/>
    <property type="project" value="UniProtKB-SubCell"/>
</dbReference>
<dbReference type="InterPro" id="IPR050833">
    <property type="entry name" value="Poly_Biosynth_Transport"/>
</dbReference>
<dbReference type="Proteomes" id="UP000033935">
    <property type="component" value="Unassembled WGS sequence"/>
</dbReference>
<feature type="transmembrane region" description="Helical" evidence="6">
    <location>
        <begin position="94"/>
        <end position="111"/>
    </location>
</feature>
<keyword evidence="2" id="KW-1003">Cell membrane</keyword>
<feature type="transmembrane region" description="Helical" evidence="6">
    <location>
        <begin position="244"/>
        <end position="265"/>
    </location>
</feature>
<gene>
    <name evidence="7" type="ORF">UT30_C0014G0011</name>
</gene>
<comment type="subcellular location">
    <subcellularLocation>
        <location evidence="1">Cell membrane</location>
        <topology evidence="1">Multi-pass membrane protein</topology>
    </subcellularLocation>
</comment>
<evidence type="ECO:0000256" key="3">
    <source>
        <dbReference type="ARBA" id="ARBA00022692"/>
    </source>
</evidence>
<name>A0A0G0MLH3_9BACT</name>
<keyword evidence="3 6" id="KW-0812">Transmembrane</keyword>